<evidence type="ECO:0000313" key="5">
    <source>
        <dbReference type="EMBL" id="KAG0143654.1"/>
    </source>
</evidence>
<sequence length="395" mass="44566">MRHLISSSYEHLPQTSEQHHHKGSIRHFDYGDRVDVMAEDKELRHELGSFKSTRYLPSMSMSKSKSKFKAGSRPGPRRFGPTFRRHRAKFRLLGAFIVAWPIFWWIIITCIFSDHPALFPSSLSNADSTLVVVAHPDDECLFFAPVILAATQRAGNHGALLVLSSGNHYGLGETRRKELKGSCSELGIRDDRCEVMDISSIQDNPIEWWPVETITKVVSEHIDKWMIDSIVTFDHGGVSGHINHRAVSAAVTQSALSTNFTRSAAAATFPAASKPAPSLFVLNSVFLLRKYSGLYDLPLTFLGFVPSLIFGPSIQSIPELVTEYDSKTEVSAAASERERRKATSSYERGLLVSGWSGYRAARKAFWQHQSQLVWDRHLYMLISRYMYFNTIERVI</sequence>
<keyword evidence="4" id="KW-1133">Transmembrane helix</keyword>
<dbReference type="AlphaFoldDB" id="A0A9P6NCM1"/>
<evidence type="ECO:0000313" key="6">
    <source>
        <dbReference type="Proteomes" id="UP000886653"/>
    </source>
</evidence>
<accession>A0A9P6NCM1</accession>
<reference evidence="5" key="1">
    <citation type="submission" date="2013-11" db="EMBL/GenBank/DDBJ databases">
        <title>Genome sequence of the fusiform rust pathogen reveals effectors for host alternation and coevolution with pine.</title>
        <authorList>
            <consortium name="DOE Joint Genome Institute"/>
            <person name="Smith K."/>
            <person name="Pendleton A."/>
            <person name="Kubisiak T."/>
            <person name="Anderson C."/>
            <person name="Salamov A."/>
            <person name="Aerts A."/>
            <person name="Riley R."/>
            <person name="Clum A."/>
            <person name="Lindquist E."/>
            <person name="Ence D."/>
            <person name="Campbell M."/>
            <person name="Kronenberg Z."/>
            <person name="Feau N."/>
            <person name="Dhillon B."/>
            <person name="Hamelin R."/>
            <person name="Burleigh J."/>
            <person name="Smith J."/>
            <person name="Yandell M."/>
            <person name="Nelson C."/>
            <person name="Grigoriev I."/>
            <person name="Davis J."/>
        </authorList>
    </citation>
    <scope>NUCLEOTIDE SEQUENCE</scope>
    <source>
        <strain evidence="5">G11</strain>
    </source>
</reference>
<gene>
    <name evidence="5" type="ORF">CROQUDRAFT_96067</name>
</gene>
<feature type="transmembrane region" description="Helical" evidence="4">
    <location>
        <begin position="90"/>
        <end position="108"/>
    </location>
</feature>
<dbReference type="InterPro" id="IPR003737">
    <property type="entry name" value="GlcNAc_PI_deacetylase-related"/>
</dbReference>
<organism evidence="5 6">
    <name type="scientific">Cronartium quercuum f. sp. fusiforme G11</name>
    <dbReference type="NCBI Taxonomy" id="708437"/>
    <lineage>
        <taxon>Eukaryota</taxon>
        <taxon>Fungi</taxon>
        <taxon>Dikarya</taxon>
        <taxon>Basidiomycota</taxon>
        <taxon>Pucciniomycotina</taxon>
        <taxon>Pucciniomycetes</taxon>
        <taxon>Pucciniales</taxon>
        <taxon>Coleosporiaceae</taxon>
        <taxon>Cronartium</taxon>
    </lineage>
</organism>
<evidence type="ECO:0000256" key="1">
    <source>
        <dbReference type="ARBA" id="ARBA00006066"/>
    </source>
</evidence>
<dbReference type="Gene3D" id="3.40.50.10320">
    <property type="entry name" value="LmbE-like"/>
    <property type="match status" value="1"/>
</dbReference>
<dbReference type="InterPro" id="IPR024078">
    <property type="entry name" value="LmbE-like_dom_sf"/>
</dbReference>
<feature type="compositionally biased region" description="Polar residues" evidence="3">
    <location>
        <begin position="1"/>
        <end position="16"/>
    </location>
</feature>
<name>A0A9P6NCM1_9BASI</name>
<dbReference type="GO" id="GO:0000225">
    <property type="term" value="F:N-acetylglucosaminylphosphatidylinositol deacetylase activity"/>
    <property type="evidence" value="ECO:0007669"/>
    <property type="project" value="UniProtKB-EC"/>
</dbReference>
<comment type="caution">
    <text evidence="5">The sequence shown here is derived from an EMBL/GenBank/DDBJ whole genome shotgun (WGS) entry which is preliminary data.</text>
</comment>
<evidence type="ECO:0000256" key="4">
    <source>
        <dbReference type="SAM" id="Phobius"/>
    </source>
</evidence>
<feature type="region of interest" description="Disordered" evidence="3">
    <location>
        <begin position="1"/>
        <end position="23"/>
    </location>
</feature>
<dbReference type="Proteomes" id="UP000886653">
    <property type="component" value="Unassembled WGS sequence"/>
</dbReference>
<dbReference type="GO" id="GO:0005783">
    <property type="term" value="C:endoplasmic reticulum"/>
    <property type="evidence" value="ECO:0007669"/>
    <property type="project" value="TreeGrafter"/>
</dbReference>
<dbReference type="OrthoDB" id="440160at2759"/>
<dbReference type="PANTHER" id="PTHR12993">
    <property type="entry name" value="N-ACETYLGLUCOSAMINYL-PHOSPHATIDYLINOSITOL DE-N-ACETYLASE-RELATED"/>
    <property type="match status" value="1"/>
</dbReference>
<dbReference type="Pfam" id="PF02585">
    <property type="entry name" value="PIG-L"/>
    <property type="match status" value="1"/>
</dbReference>
<dbReference type="PANTHER" id="PTHR12993:SF11">
    <property type="entry name" value="N-ACETYLGLUCOSAMINYL-PHOSPHATIDYLINOSITOL DE-N-ACETYLASE"/>
    <property type="match status" value="1"/>
</dbReference>
<evidence type="ECO:0000256" key="3">
    <source>
        <dbReference type="SAM" id="MobiDB-lite"/>
    </source>
</evidence>
<evidence type="ECO:0000256" key="2">
    <source>
        <dbReference type="ARBA" id="ARBA00012176"/>
    </source>
</evidence>
<keyword evidence="4" id="KW-0812">Transmembrane</keyword>
<keyword evidence="6" id="KW-1185">Reference proteome</keyword>
<keyword evidence="4" id="KW-0472">Membrane</keyword>
<dbReference type="EMBL" id="MU167314">
    <property type="protein sequence ID" value="KAG0143654.1"/>
    <property type="molecule type" value="Genomic_DNA"/>
</dbReference>
<comment type="similarity">
    <text evidence="1">Belongs to the PIGL family.</text>
</comment>
<dbReference type="SUPFAM" id="SSF102588">
    <property type="entry name" value="LmbE-like"/>
    <property type="match status" value="1"/>
</dbReference>
<protein>
    <recommendedName>
        <fullName evidence="2">N-acetylglucosaminylphosphatidylinositol deacetylase</fullName>
        <ecNumber evidence="2">3.5.1.89</ecNumber>
    </recommendedName>
</protein>
<dbReference type="EC" id="3.5.1.89" evidence="2"/>
<proteinExistence type="inferred from homology"/>